<gene>
    <name evidence="7" type="ORF">S01H1_42152</name>
</gene>
<protein>
    <recommendedName>
        <fullName evidence="8">Sodium-dependent transporter</fullName>
    </recommendedName>
</protein>
<dbReference type="InterPro" id="IPR037272">
    <property type="entry name" value="SNS_sf"/>
</dbReference>
<evidence type="ECO:0000256" key="1">
    <source>
        <dbReference type="ARBA" id="ARBA00004141"/>
    </source>
</evidence>
<dbReference type="EMBL" id="BARS01026779">
    <property type="protein sequence ID" value="GAG04421.1"/>
    <property type="molecule type" value="Genomic_DNA"/>
</dbReference>
<organism evidence="7">
    <name type="scientific">marine sediment metagenome</name>
    <dbReference type="NCBI Taxonomy" id="412755"/>
    <lineage>
        <taxon>unclassified sequences</taxon>
        <taxon>metagenomes</taxon>
        <taxon>ecological metagenomes</taxon>
    </lineage>
</organism>
<comment type="subcellular location">
    <subcellularLocation>
        <location evidence="1">Membrane</location>
        <topology evidence="1">Multi-pass membrane protein</topology>
    </subcellularLocation>
</comment>
<keyword evidence="3 6" id="KW-0812">Transmembrane</keyword>
<dbReference type="PRINTS" id="PR00176">
    <property type="entry name" value="NANEUSMPORT"/>
</dbReference>
<dbReference type="NCBIfam" id="NF037979">
    <property type="entry name" value="Na_transp"/>
    <property type="match status" value="1"/>
</dbReference>
<feature type="transmembrane region" description="Helical" evidence="6">
    <location>
        <begin position="147"/>
        <end position="167"/>
    </location>
</feature>
<feature type="non-terminal residue" evidence="7">
    <location>
        <position position="1"/>
    </location>
</feature>
<dbReference type="Pfam" id="PF00209">
    <property type="entry name" value="SNF"/>
    <property type="match status" value="2"/>
</dbReference>
<dbReference type="GO" id="GO:0035725">
    <property type="term" value="P:sodium ion transmembrane transport"/>
    <property type="evidence" value="ECO:0007669"/>
    <property type="project" value="TreeGrafter"/>
</dbReference>
<dbReference type="PANTHER" id="PTHR11616:SF240">
    <property type="entry name" value="BLOATED TUBULES, ISOFORM B-RELATED"/>
    <property type="match status" value="1"/>
</dbReference>
<dbReference type="PROSITE" id="PS50267">
    <property type="entry name" value="NA_NEUROTRAN_SYMP_3"/>
    <property type="match status" value="1"/>
</dbReference>
<proteinExistence type="predicted"/>
<comment type="caution">
    <text evidence="7">The sequence shown here is derived from an EMBL/GenBank/DDBJ whole genome shotgun (WGS) entry which is preliminary data.</text>
</comment>
<keyword evidence="2" id="KW-0813">Transport</keyword>
<evidence type="ECO:0000256" key="3">
    <source>
        <dbReference type="ARBA" id="ARBA00022692"/>
    </source>
</evidence>
<feature type="non-terminal residue" evidence="7">
    <location>
        <position position="266"/>
    </location>
</feature>
<dbReference type="GO" id="GO:0005886">
    <property type="term" value="C:plasma membrane"/>
    <property type="evidence" value="ECO:0007669"/>
    <property type="project" value="TreeGrafter"/>
</dbReference>
<dbReference type="PANTHER" id="PTHR11616">
    <property type="entry name" value="SODIUM/CHLORIDE DEPENDENT TRANSPORTER"/>
    <property type="match status" value="1"/>
</dbReference>
<dbReference type="InterPro" id="IPR000175">
    <property type="entry name" value="Na/ntran_symport"/>
</dbReference>
<feature type="transmembrane region" description="Helical" evidence="6">
    <location>
        <begin position="43"/>
        <end position="65"/>
    </location>
</feature>
<name>X0VV61_9ZZZZ</name>
<evidence type="ECO:0000256" key="6">
    <source>
        <dbReference type="SAM" id="Phobius"/>
    </source>
</evidence>
<evidence type="ECO:0008006" key="8">
    <source>
        <dbReference type="Google" id="ProtNLM"/>
    </source>
</evidence>
<reference evidence="7" key="1">
    <citation type="journal article" date="2014" name="Front. Microbiol.">
        <title>High frequency of phylogenetically diverse reductive dehalogenase-homologous genes in deep subseafloor sedimentary metagenomes.</title>
        <authorList>
            <person name="Kawai M."/>
            <person name="Futagami T."/>
            <person name="Toyoda A."/>
            <person name="Takaki Y."/>
            <person name="Nishi S."/>
            <person name="Hori S."/>
            <person name="Arai W."/>
            <person name="Tsubouchi T."/>
            <person name="Morono Y."/>
            <person name="Uchiyama I."/>
            <person name="Ito T."/>
            <person name="Fujiyama A."/>
            <person name="Inagaki F."/>
            <person name="Takami H."/>
        </authorList>
    </citation>
    <scope>NUCLEOTIDE SEQUENCE</scope>
    <source>
        <strain evidence="7">Expedition CK06-06</strain>
    </source>
</reference>
<sequence>KGSERENWGSRAGFVLAAVGSAVGLGNVWRFPHEAYSNGGSAFLIPYVVAMLVIGIPLLILEFSLGHLMQQAAPNAFKQVGKRWEFVGWWPILLSFIIVCYYAVVLAWCLNYLIYSFSNPLPWAAEPKKFFFDYYLQNSQSYELAGLRWPIVAALAGVWTIMYLCIFKGVKIVSKIVLWTVPIPWLMLIILTVRGLTLKGSIQGLEYYLEPDWSVLKDSNVWRAAFGQVFFSLSLAFGVMVTYASFLHRKSDLNNNAVIIGLADLA</sequence>
<keyword evidence="5 6" id="KW-0472">Membrane</keyword>
<evidence type="ECO:0000256" key="4">
    <source>
        <dbReference type="ARBA" id="ARBA00022989"/>
    </source>
</evidence>
<feature type="transmembrane region" description="Helical" evidence="6">
    <location>
        <begin position="86"/>
        <end position="114"/>
    </location>
</feature>
<dbReference type="AlphaFoldDB" id="X0VV61"/>
<accession>X0VV61</accession>
<feature type="transmembrane region" description="Helical" evidence="6">
    <location>
        <begin position="225"/>
        <end position="246"/>
    </location>
</feature>
<evidence type="ECO:0000313" key="7">
    <source>
        <dbReference type="EMBL" id="GAG04421.1"/>
    </source>
</evidence>
<keyword evidence="4 6" id="KW-1133">Transmembrane helix</keyword>
<evidence type="ECO:0000256" key="2">
    <source>
        <dbReference type="ARBA" id="ARBA00022448"/>
    </source>
</evidence>
<feature type="transmembrane region" description="Helical" evidence="6">
    <location>
        <begin position="12"/>
        <end position="31"/>
    </location>
</feature>
<dbReference type="SUPFAM" id="SSF161070">
    <property type="entry name" value="SNF-like"/>
    <property type="match status" value="1"/>
</dbReference>
<feature type="transmembrane region" description="Helical" evidence="6">
    <location>
        <begin position="176"/>
        <end position="196"/>
    </location>
</feature>
<evidence type="ECO:0000256" key="5">
    <source>
        <dbReference type="ARBA" id="ARBA00023136"/>
    </source>
</evidence>